<dbReference type="GO" id="GO:0003677">
    <property type="term" value="F:DNA binding"/>
    <property type="evidence" value="ECO:0007669"/>
    <property type="project" value="UniProtKB-KW"/>
</dbReference>
<evidence type="ECO:0000256" key="3">
    <source>
        <dbReference type="ARBA" id="ARBA00023125"/>
    </source>
</evidence>
<dbReference type="Pfam" id="PF01420">
    <property type="entry name" value="Methylase_S"/>
    <property type="match status" value="2"/>
</dbReference>
<gene>
    <name evidence="5" type="ORF">EZS27_037082</name>
</gene>
<dbReference type="PANTHER" id="PTHR43140">
    <property type="entry name" value="TYPE-1 RESTRICTION ENZYME ECOKI SPECIFICITY PROTEIN"/>
    <property type="match status" value="1"/>
</dbReference>
<comment type="caution">
    <text evidence="5">The sequence shown here is derived from an EMBL/GenBank/DDBJ whole genome shotgun (WGS) entry which is preliminary data.</text>
</comment>
<proteinExistence type="inferred from homology"/>
<dbReference type="InterPro" id="IPR051212">
    <property type="entry name" value="Type-I_RE_S_subunit"/>
</dbReference>
<dbReference type="Gene3D" id="3.90.220.20">
    <property type="entry name" value="DNA methylase specificity domains"/>
    <property type="match status" value="2"/>
</dbReference>
<dbReference type="InterPro" id="IPR000055">
    <property type="entry name" value="Restrct_endonuc_typeI_TRD"/>
</dbReference>
<name>A0A5J4PSU4_9ZZZZ</name>
<feature type="domain" description="Type I restriction modification DNA specificity" evidence="4">
    <location>
        <begin position="188"/>
        <end position="320"/>
    </location>
</feature>
<reference evidence="5" key="1">
    <citation type="submission" date="2019-03" db="EMBL/GenBank/DDBJ databases">
        <title>Single cell metagenomics reveals metabolic interactions within the superorganism composed of flagellate Streblomastix strix and complex community of Bacteroidetes bacteria on its surface.</title>
        <authorList>
            <person name="Treitli S.C."/>
            <person name="Kolisko M."/>
            <person name="Husnik F."/>
            <person name="Keeling P."/>
            <person name="Hampl V."/>
        </authorList>
    </citation>
    <scope>NUCLEOTIDE SEQUENCE</scope>
    <source>
        <strain evidence="5">STM</strain>
    </source>
</reference>
<dbReference type="InterPro" id="IPR044946">
    <property type="entry name" value="Restrct_endonuc_typeI_TRD_sf"/>
</dbReference>
<comment type="similarity">
    <text evidence="1">Belongs to the type-I restriction system S methylase family.</text>
</comment>
<evidence type="ECO:0000256" key="2">
    <source>
        <dbReference type="ARBA" id="ARBA00022747"/>
    </source>
</evidence>
<dbReference type="GO" id="GO:0009307">
    <property type="term" value="P:DNA restriction-modification system"/>
    <property type="evidence" value="ECO:0007669"/>
    <property type="project" value="UniProtKB-KW"/>
</dbReference>
<keyword evidence="2" id="KW-0680">Restriction system</keyword>
<dbReference type="PANTHER" id="PTHR43140:SF1">
    <property type="entry name" value="TYPE I RESTRICTION ENZYME ECOKI SPECIFICITY SUBUNIT"/>
    <property type="match status" value="1"/>
</dbReference>
<dbReference type="EMBL" id="SNRY01006750">
    <property type="protein sequence ID" value="KAA6311881.1"/>
    <property type="molecule type" value="Genomic_DNA"/>
</dbReference>
<dbReference type="SUPFAM" id="SSF116734">
    <property type="entry name" value="DNA methylase specificity domain"/>
    <property type="match status" value="2"/>
</dbReference>
<feature type="domain" description="Type I restriction modification DNA specificity" evidence="4">
    <location>
        <begin position="13"/>
        <end position="123"/>
    </location>
</feature>
<evidence type="ECO:0000313" key="5">
    <source>
        <dbReference type="EMBL" id="KAA6311881.1"/>
    </source>
</evidence>
<organism evidence="5">
    <name type="scientific">termite gut metagenome</name>
    <dbReference type="NCBI Taxonomy" id="433724"/>
    <lineage>
        <taxon>unclassified sequences</taxon>
        <taxon>metagenomes</taxon>
        <taxon>organismal metagenomes</taxon>
    </lineage>
</organism>
<sequence length="326" mass="36611">MPKPYSNILFKSPPDILFARTGATVGKSYIISNIKEKAIFASYLIRVKVANSLNAQYVKLFFDTSFYWGQITNKSVGTGQPNVNEALLQELILPIPTVDEQAKIVSEIKPFFTLIDEIEENKLSLEQFIKQTKSKVLDLAIRGKLVPQDPNDEPISVLLEKIKNEQKKAGKKMEMASDISHYKPFEIPKSWVWCKLGDVFQITMGQSPEGTSVTYNDSGVEFHQGKVNFGEMYLENSNLYTHKPTRIAEANSLLLCVRAPVGILNITTRKICIGRGLCAIQTLNKMNLIFAFHWLRTLENTFNLKATGSTFTAISSDIINSCYAVL</sequence>
<keyword evidence="3" id="KW-0238">DNA-binding</keyword>
<evidence type="ECO:0000256" key="1">
    <source>
        <dbReference type="ARBA" id="ARBA00010923"/>
    </source>
</evidence>
<dbReference type="AlphaFoldDB" id="A0A5J4PSU4"/>
<accession>A0A5J4PSU4</accession>
<evidence type="ECO:0000259" key="4">
    <source>
        <dbReference type="Pfam" id="PF01420"/>
    </source>
</evidence>
<protein>
    <submittedName>
        <fullName evidence="5">Type-1 restriction enzyme EcoKI specificity protein</fullName>
    </submittedName>
</protein>